<feature type="transmembrane region" description="Helical" evidence="2">
    <location>
        <begin position="5585"/>
        <end position="5606"/>
    </location>
</feature>
<feature type="coiled-coil region" evidence="1">
    <location>
        <begin position="2337"/>
        <end position="2367"/>
    </location>
</feature>
<evidence type="ECO:0008006" key="5">
    <source>
        <dbReference type="Google" id="ProtNLM"/>
    </source>
</evidence>
<comment type="caution">
    <text evidence="3">The sequence shown here is derived from an EMBL/GenBank/DDBJ whole genome shotgun (WGS) entry which is preliminary data.</text>
</comment>
<evidence type="ECO:0000313" key="4">
    <source>
        <dbReference type="Proteomes" id="UP000236319"/>
    </source>
</evidence>
<organism evidence="3 4">
    <name type="scientific">Babesia ovata</name>
    <dbReference type="NCBI Taxonomy" id="189622"/>
    <lineage>
        <taxon>Eukaryota</taxon>
        <taxon>Sar</taxon>
        <taxon>Alveolata</taxon>
        <taxon>Apicomplexa</taxon>
        <taxon>Aconoidasida</taxon>
        <taxon>Piroplasmida</taxon>
        <taxon>Babesiidae</taxon>
        <taxon>Babesia</taxon>
    </lineage>
</organism>
<evidence type="ECO:0000313" key="3">
    <source>
        <dbReference type="EMBL" id="GBE62891.1"/>
    </source>
</evidence>
<dbReference type="EMBL" id="BDSA01000007">
    <property type="protein sequence ID" value="GBE62891.1"/>
    <property type="molecule type" value="Genomic_DNA"/>
</dbReference>
<keyword evidence="2" id="KW-1133">Transmembrane helix</keyword>
<gene>
    <name evidence="3" type="ORF">BOVATA_043840</name>
</gene>
<name>A0A2H6KIT3_9APIC</name>
<dbReference type="GeneID" id="39876661"/>
<protein>
    <recommendedName>
        <fullName evidence="5">Extracellular matrix-binding ebh</fullName>
    </recommendedName>
</protein>
<accession>A0A2H6KIT3</accession>
<sequence length="5654" mass="627912">MSCHVFHGDLICDHIGAITSAKYTLLQQVTKLGTWISTAEKIRQAAEDKATEAYDKLKVNQTLDENVKKIVQAKDRINDVHEKLNSVHSSLGEWKDQARDVLQGAIGKANEVYEKLDIDGKGRSLPLGKNVEGINSANDLIKKANNELATEVANLGNWRDAAQGVITKAQGKCDQILKKVSQTTSDGVIYKQADALKQKGLELLQAASKAKEQVEQKTDLRNVKENIKKGITKVIEELKVKELDAKVQSDLGELRSKISGLKTEVDKSNGESLVKEELSKLAAEKIKLYNLAGSDKGKIQQETAGLETKFRDNIQSPLNDRVKAVDQAIEALGGNFQLRNGERNIDKIFGHIKGKVGEIKGTAGTNGRGGSGLEGIQGAIKHYANAFGDTGGENFKKRVQGWLEGIWGEKTEQKNNQNLQKWLEAWITAKAGKLQRSGGVIRVAGGDSATETLRKDIIEKIKKKFEGDAHQAGKKVEETKNGNIADYVQAVKTGCEAFVSELDAKFNNGRGIAQLAEEIAPTVESAVGSKGIRVSNRDKSLTSLIEASLVALRATVNQVADELNSVLLADYRMGGSGTNKNIATALDDAFRVTKELDDKLGKATNPVTSGQTDSPAKAVDGKLEAVREFVNGTHGADNITNKFKNNVKGPLDAAVRALPTAVNQFDTEAQEQIKEAAKTAIERAAGQISSGSEIKFGEPNDLMKQFKEAYEPIQSGLQSSLNSKVDTELPDGDGVKVKLEGAPNFKVYDEHVNQNEIEDGDLKGESGEGQLPQAIGKIRDEGLAELEKLIGDQPGHINTQTFDGPFDTIKKELEEIKKLVINTSRNFFGELIPTENGVKNYLEQLKNGLIYGPFDSSPKGFEEIKKAINYLQQTTFTNQPAAIGTAISDIKGELDILRIIMKNDNNSKNVGTNGLIDDLEDLLGKGLEGMNSWKKTKGLTKIQEDLKRENNILPEQTGEIERAIEAIRWELRVLGVKLDDTHGHDDITDQLEWLGRKLGKGQKKDHVNAQDIHDYINWLQQVPFKDNPTTIDGAKQEIVDELTTLQKELQGSKPGDDVIKSLEDLMNSGLSDKPWIKDDNEKGLAKINGELQGQQNTLSTQPKNIQDGVDQITNELQRLQSELNTGVTEKLKKLKEHGLTDGGNNWTTDNHQAKGLTKITTDIEAIKTRDVADLKDKLKMLLSDIKHEARGVAFVLKEVKEIMLDEEMKKIYSDLYDLYFGPLNDVIQSLKKFDKYADEAAKRIIAELHAYVNQEIKAAEDTLIGEARRQCAANIKELLKLFARKVEEELEDLPNEISRDLYLGYKGLIKYMYGPLSSDFTGREESVPQLSSAFRELYEQVQTYLLGEIGREADEQNRKKNPLLPPSEEPYNSKLNDVYDALSNLLHYIKDNDTFDHRLQALLRNLTDALSHLRPESFARPSTPVLDGLVEGLTKFAAEFTCAYVSRYAGQTFTAALVENETLTETVRSQGTKSVTVRNVTKLTPYGAMCAKVFLTTLPTLCDAFNRLRERCGKGGKWRDLKINATSKFGAFLQRSGYKVSNSPTLQDGELRDDCNGRDVYVLVSQKIEETENNAHLQKCLSLQHACNLLDIFKCLCTHLQQYYKTCHLKVHPSPRPPCSIYEMLTWCCGLTYNAVNLNVNYDALPSLFEADEQDSADSDVPLMNLSSLALKAHPRNITPASLTDALTEVCHRSHSVLTTLLGYGHAGGIYACDFNTNPGGLLYPCDADALLCLLFDVIKRLHQQLYLLYRRCLYNTRHGGWLDCWYGRGVGGSAWRCNTMQCANQQCPHEASQTGNQICNQICNQSCDQHPKCGVKSPLQSFLEDGLVGFLPHDVSADGTCVSCPACDTTSPGLPCKTPMGLANITRLASRAGTGRRIMDVLGALCGGKSSPLTRLCGFLNCLLTRPPRTPDDLFAFYFNFICEWHNDGEHRKAAFEDAVGDACFWQRGVTLDVSSIFGTSDHGNEQNIPHLTGDLFSLVKCNGTPGSAPSHPCGPYLKPLGHDLRATFAKAHAHLYLSWVVYLTETFYDFLRELLQDCERTCADATSNCHANSCADHCPAKRLPMAPDSNHTAHCLSIVDCDSTTPTLFRYGFVHRDAHSLAGSTSGHQTKRTCQDLCIVLRTVLKQMNPLHRLAHETIPEFLWHIRAPFLYTIVTLWLTATLYIAHSLIYRMDVLRIRSHLLTTRASHLIDVKALLTGSRRMLSLYKDVDYFDDDFHSNIGAITSTKYTILHHHVTKLGTWITEAENIRKAAEEKATEAYDKLKVKQTLNLNVEKIVEANKAIEGVHGKLGGVEKSLSDWKIKAGKVLAGAITNANEVYENLKDEKSKPIGEQLDGIHNANESIKEANEQLEKEVDNLGKWKTAADSVISKAEEKCDQILKRVATKKDGESDTIFEYANEMSEKGVALFEAASKTKQQVGKNVQKALEAVVAMDSDLKRDLKSVKEKIIAGIGSVIDTLKVKELGDKVKTDLGTLKGRISELAKGLPQDGENALVKDKLAALQSAREGNLDTVVKNIELQTNEKLAQNFTSHIQGPLSEKVKAVDSAIGTLGGKFEKTRSLNSIESILGHIKTQVGEIKGKPNTGVNNGSGLLGIVSGVEAYAKKFVHGDAFDGIVAGWVRRSILQNEPMDTWVGKYSKGKVHANDLNRPKGSDSYLDSRIATEIRNELKGIVIMDSFKDVKKEIQTGSSKGTIKGNLEYVEAVCKEFGRTLGTKIKDDGQLGPLAKAIAKRIEKELWTHNKFIKNDYPSNDNPTLITAIKDILPVLVATAWKAGDEVRWFGLDGKLANLSDNVHNALDKAEALENQLRDATIPLHPPGQPVDGTAQAVDTAIGGVRDFINNDLDGRFKSNVTGQLQNAVSELPTAVGAFNSAAEEQIKDAAKTAIEKAANQIEMESGSKNQVSVEQNMNTFHGAHQNIVNNLQEDLNKEVNKYIGEDDPPTGGQGVTAEKVIITAANFGNYDKHVKQGKINALTPGGTLQGTAEADEGHLQVAIGKIKTLGLAALENTIGDQAGKITDTTFTGPFGIIKKELEEIKKLVDDEGSTFLGEQNRGIKDFLSELRNMVNNSKPSMFANQQGLEEIKNAIEGLQAKPFKDQPAAIEGAVQRIRKELGKLRKQLKNTKDDDVIKRLQDFKDVGLEGNNPWAFGTKKDWKNTASLRTIQIDLREQNAKLPEETARIEEAIFQIRSELSKIEIKLDKPFDYDDVIDRLEWLRKKIGRSQKGYHDNLEDILNTLDWLQGNDFTSNSDAIGKANGAIKDELTTLRNDLHGSKLGEDVITTLQDLQNNGLSGKDKWNGNKNSLAKITSDLNNQQKTLGQQPEKIGGGVREITGELQRLRNEVLQKEVINKLTKLKTDGLGNGQTWTIDNNSAKGLTKITEDIETIKTRDVDNVKHHLIALCSAVRHNARDLRDILKDVKENLVGELTKIKDSLRQLHKSLVDGPIKDLRSLLSFIVNGKAQLIKYLTQFVNQEIKEAEETLIKKARRQYVSNIKELLKLFAQKVEEELTPLPPLITEDLQIGYKGFMYDFQQRFESHISPLKGTLQLDALSTAFKRFHLALSGYLSAEIRRVHSEESKKKNPSLPPAEDHYAERLYQVTQALEELLEHIGREKRFDRHVPGMLDKLAKAVTALRPEKFAKVTTPILDGVAEAADKFEKELRTVYISTYDGAFEGRVLYHEGRKVYTPEAAKCAMILLTITDTLFRDLNELRMKCADEWSHMLINPFTPLGAFLQQRGYRVTSAGVPDGELRNDSDCSGQKIRELTDNIMEPLDELHEYLKCYLRACHLHIPPSPKYPGTVRDILAWFAGLPYSVLYERVQAHCNVLFRGEGDAVVKHCLGSIPGALSLVTHRCSALLTTICGNGRGFDHADYPYACNFWDNSRGFHYPSDLADLLHMLTHLCKCLLLALNFLRARCKYDASTGHGWRDCQYGRSVPAASWQCNKHLMCEPNGRPTCRPNGQPMCQSTCQPKSPLQAHLMDHLAGFLPHKLASVGCDSQCDTCSIASPGMPCVTPMGFWDLTEAASIVGSGERICAVLTALCSGAESPLPTLLRCLSSIDPSPPQSLGDMFAFYCNVFRCRQSAEYVDNVHFTGHLSTAAIPSVSLYLCPTTEAAQLTDALTRLHHSPDDHSGASPTDAVTNTLQATHSDLSSLTVRSRCADSLTCAPYLQPLSFHACHTFAEKHAEVYLSWVIYTAWQFWELLQQLLNAFQDIDCASSGCSTCPCKPGQHGVDLNCKCKALVSCHGVLPTFHAYGFTFGNTRALHGNSRKYCRNFAKQLSQVLHSDHFTELFDQCDQYLYRIRAPFLFTLFTLWLTATFYILHSLLYRMDVLRIRSHLLTTRASHLIDVKALLAGSRRMLSLYKDLKELREKLKNSIDQPKDDVITALQDLQTVGLDGKNTWKQVNGQPLSGLGKIRGELQEQNKQLGEQTKIIGDNMTILVRKIKLELAKIGYKLENLNTDDDVMDNLKKLKEKIGQGKAENGNLQEIQKAIKSLHYDPFNTHPTTIGKANSAIKTELTTLQNVLQGKPGDDVLATLNDLQNNGLSGDQWDKNKDGNQKGLAKINGELSTQQNTLKEQPAAIRGGVTQITDELDSLRQQLNEKVTKKLKKLKEHGLEKGGDNWTEDKTNVNGLTQITTDIETIKTRDVDQVKEKLKELCTAIRHIAKDAAFTLKEVKEKSLNELTKIKDKFSDLLSEQVRGVIRELKGFLKFLENGKAQLIRDLTQFVDKEIKEAEEILIKEVRRQYVSNIKELLKLFARKVEEELNPLPPLINEELQIGYKGFVYDFQQRFVTHISPLKGTLQLEALSTAFKRFHLALSGYISAEIRRVHSEESKKKNPSLPPTDDHYAERLYGVTQALEELLEHITKQKRFDRRLPEMLDKLAEAVEALRPEKFAKVTTPILDGVAEAADKFEKELRTVYISTYDGAFEGRVLVDARNSRVTADGKKCAKILLTILKILCNDLTYLEEQCTRRYPSSRIYSTSGPGVLLHQMGYDVAKSPNSQDGELQNDNDITGDKIGRLLGRTIQHAGQNEHLKKCSAVKQTEQNHYDLFDLLACLCRHLYEYYATCHLIVPPSPRTPCNIYQMLCWLTGLPHNRVYERLKQQVKSVLSNADDNSTDTKWYMAAQPNAVTATNLAAALHDATSHSPALLTRVLGYGDAMTTYAVDFYSNALQLYYPQDADDCLHMMLHILCRLLVVLRFLFSQCSLPAHHGGWAECQYGKGVPPYTWQCNPPLTALPNPHPECSDKSPLMSYLNDCLPGHLPHQLVSVGCEPQCNTCPSRPNGMPCLTPLGFRGFSGSTRTGKELCKVLTKWFGNEHIKSLLSLCPRPPATLAEHFGFASSLVGGWQHSALPSAIDAFQSAFTASITGQSMTLYREPGKLTDALRDAYGNGRSGHGIQHSTSTNADLSSLSMADCCTLSNDASINCAPFLSALCSDAYHCLPHRHADLYLSWAVYLPWTLYDLLQCLFAAFQQISCRDWGCGDCLHEDPCDPGSHGLPSPQSPGHSCRCRSIVGCNGVMPTLYSHGLTFGDAPALISQNKNCSTLAKQLSQVLHSDHFTELFDQCDQFLYRIRAPFLYTIIALWLTATLYILHSLLYRMDVLRIRSHLLTTRASHLVDVKALLAGSRRMLSLYKDVDYFDDDFHS</sequence>
<keyword evidence="2" id="KW-0472">Membrane</keyword>
<dbReference type="RefSeq" id="XP_028869134.1">
    <property type="nucleotide sequence ID" value="XM_029013301.1"/>
</dbReference>
<keyword evidence="2" id="KW-0812">Transmembrane</keyword>
<dbReference type="Proteomes" id="UP000236319">
    <property type="component" value="Unassembled WGS sequence"/>
</dbReference>
<evidence type="ECO:0000256" key="2">
    <source>
        <dbReference type="SAM" id="Phobius"/>
    </source>
</evidence>
<dbReference type="OrthoDB" id="367159at2759"/>
<dbReference type="VEuPathDB" id="PiroplasmaDB:BOVATA_043840"/>
<keyword evidence="1" id="KW-0175">Coiled coil</keyword>
<proteinExistence type="predicted"/>
<keyword evidence="4" id="KW-1185">Reference proteome</keyword>
<reference evidence="3 4" key="1">
    <citation type="journal article" date="2017" name="BMC Genomics">
        <title>Whole-genome assembly of Babesia ovata and comparative genomics between closely related pathogens.</title>
        <authorList>
            <person name="Yamagishi J."/>
            <person name="Asada M."/>
            <person name="Hakimi H."/>
            <person name="Tanaka T.Q."/>
            <person name="Sugimoto C."/>
            <person name="Kawazu S."/>
        </authorList>
    </citation>
    <scope>NUCLEOTIDE SEQUENCE [LARGE SCALE GENOMIC DNA]</scope>
    <source>
        <strain evidence="3 4">Miyake</strain>
    </source>
</reference>
<evidence type="ECO:0000256" key="1">
    <source>
        <dbReference type="SAM" id="Coils"/>
    </source>
</evidence>